<dbReference type="Proteomes" id="UP001239111">
    <property type="component" value="Chromosome 2"/>
</dbReference>
<accession>A0ACC2PCY0</accession>
<sequence>MYGIFRVGPGFPDCVRTCLLHQKLQMINCCIGRKKAREDAERRELGMDIGNNDSGDGDSDEDEFFECLNEDPSEVNRHAPWNRPVGRLSRHPNLRLVSTGEPLYLPVTQDPVPKTEDQLEEDAQVMMQLGTDKTGSEMRARLMSASLLSDMESFKAANPSGQLEDFIRWYSPRDWIEDESGALDAWGQRQGQLSPRMQLANNPWASTWESARPVAAHRQKRLFDDTREAEKVLHYLGSRRVGQLAQLLLPTLSHAALVALHERTAKCTAAALPALPDVLNAIHSRLQIATKPVTHKLQLYEDIVRDIENVETLITQVNSLQLKLMDGDVDSGDKDLTSFLIQLMRGREVSVPSGSRGSIGARITKMFFDAQKNAQMMTSSSSETDVAAEGKFKPFPTPTSKEFILRAVVPRPSPSSTPQPQRLYVRLKRDSIRMAGAFSEDTVFF</sequence>
<organism evidence="1 2">
    <name type="scientific">Eretmocerus hayati</name>
    <dbReference type="NCBI Taxonomy" id="131215"/>
    <lineage>
        <taxon>Eukaryota</taxon>
        <taxon>Metazoa</taxon>
        <taxon>Ecdysozoa</taxon>
        <taxon>Arthropoda</taxon>
        <taxon>Hexapoda</taxon>
        <taxon>Insecta</taxon>
        <taxon>Pterygota</taxon>
        <taxon>Neoptera</taxon>
        <taxon>Endopterygota</taxon>
        <taxon>Hymenoptera</taxon>
        <taxon>Apocrita</taxon>
        <taxon>Proctotrupomorpha</taxon>
        <taxon>Chalcidoidea</taxon>
        <taxon>Aphelinidae</taxon>
        <taxon>Aphelininae</taxon>
        <taxon>Eretmocerus</taxon>
    </lineage>
</organism>
<comment type="caution">
    <text evidence="1">The sequence shown here is derived from an EMBL/GenBank/DDBJ whole genome shotgun (WGS) entry which is preliminary data.</text>
</comment>
<name>A0ACC2PCY0_9HYME</name>
<gene>
    <name evidence="1" type="ORF">QAD02_016730</name>
</gene>
<dbReference type="EMBL" id="CM056742">
    <property type="protein sequence ID" value="KAJ8680943.1"/>
    <property type="molecule type" value="Genomic_DNA"/>
</dbReference>
<keyword evidence="2" id="KW-1185">Reference proteome</keyword>
<protein>
    <submittedName>
        <fullName evidence="1">Uncharacterized protein</fullName>
    </submittedName>
</protein>
<evidence type="ECO:0000313" key="1">
    <source>
        <dbReference type="EMBL" id="KAJ8680943.1"/>
    </source>
</evidence>
<reference evidence="1" key="1">
    <citation type="submission" date="2023-04" db="EMBL/GenBank/DDBJ databases">
        <title>A chromosome-level genome assembly of the parasitoid wasp Eretmocerus hayati.</title>
        <authorList>
            <person name="Zhong Y."/>
            <person name="Liu S."/>
            <person name="Liu Y."/>
        </authorList>
    </citation>
    <scope>NUCLEOTIDE SEQUENCE</scope>
    <source>
        <strain evidence="1">ZJU_SS_LIU_2023</strain>
    </source>
</reference>
<proteinExistence type="predicted"/>
<evidence type="ECO:0000313" key="2">
    <source>
        <dbReference type="Proteomes" id="UP001239111"/>
    </source>
</evidence>